<dbReference type="SUPFAM" id="SSF102829">
    <property type="entry name" value="Cell division protein ZapA-like"/>
    <property type="match status" value="1"/>
</dbReference>
<protein>
    <recommendedName>
        <fullName evidence="2">Cell division protein ZapA</fullName>
    </recommendedName>
    <alternativeName>
        <fullName evidence="9">Z ring-associated protein ZapA</fullName>
    </alternativeName>
</protein>
<dbReference type="OrthoDB" id="9808604at2"/>
<reference evidence="11" key="1">
    <citation type="submission" date="2015-01" db="EMBL/GenBank/DDBJ databases">
        <authorList>
            <person name="Manzoor Shahid"/>
            <person name="Zubair Saima"/>
        </authorList>
    </citation>
    <scope>NUCLEOTIDE SEQUENCE [LARGE SCALE GENOMIC DNA]</scope>
    <source>
        <strain evidence="11">Sp3</strain>
    </source>
</reference>
<keyword evidence="11" id="KW-1185">Reference proteome</keyword>
<comment type="function">
    <text evidence="7">Activator of cell division through the inhibition of FtsZ GTPase activity, therefore promoting FtsZ assembly into bundles of protofilaments necessary for the formation of the division Z ring. It is recruited early at mid-cell but it is not essential for cell division.</text>
</comment>
<evidence type="ECO:0000256" key="1">
    <source>
        <dbReference type="ARBA" id="ARBA00004496"/>
    </source>
</evidence>
<dbReference type="InterPro" id="IPR007838">
    <property type="entry name" value="Cell_div_ZapA-like"/>
</dbReference>
<dbReference type="Pfam" id="PF05164">
    <property type="entry name" value="ZapA"/>
    <property type="match status" value="1"/>
</dbReference>
<evidence type="ECO:0000256" key="5">
    <source>
        <dbReference type="ARBA" id="ARBA00023210"/>
    </source>
</evidence>
<evidence type="ECO:0000256" key="9">
    <source>
        <dbReference type="ARBA" id="ARBA00033158"/>
    </source>
</evidence>
<dbReference type="Proteomes" id="UP000046155">
    <property type="component" value="Unassembled WGS sequence"/>
</dbReference>
<keyword evidence="5" id="KW-0717">Septation</keyword>
<dbReference type="Gene3D" id="6.10.250.790">
    <property type="match status" value="1"/>
</dbReference>
<dbReference type="RefSeq" id="WP_044665493.1">
    <property type="nucleotide sequence ID" value="NZ_CDRZ01000250.1"/>
</dbReference>
<dbReference type="GO" id="GO:0043093">
    <property type="term" value="P:FtsZ-dependent cytokinesis"/>
    <property type="evidence" value="ECO:0007669"/>
    <property type="project" value="TreeGrafter"/>
</dbReference>
<proteinExistence type="predicted"/>
<gene>
    <name evidence="10" type="primary">zapA</name>
    <name evidence="10" type="ORF">SSCH_520053</name>
</gene>
<dbReference type="AlphaFoldDB" id="A0A0B7MPD8"/>
<evidence type="ECO:0000256" key="6">
    <source>
        <dbReference type="ARBA" id="ARBA00023306"/>
    </source>
</evidence>
<keyword evidence="4 10" id="KW-0132">Cell division</keyword>
<dbReference type="GO" id="GO:0030428">
    <property type="term" value="C:cell septum"/>
    <property type="evidence" value="ECO:0007669"/>
    <property type="project" value="TreeGrafter"/>
</dbReference>
<sequence length="100" mass="11290">MSDAETRRENTNQGKNKIAVKIYDEEYVIKGQADTMVIEKIAAYVDRKMRLVGQRNPQLSLSKIAVLAALNIAEDFVKLHEDYNTLSKQFDEVKKLGSGS</sequence>
<dbReference type="PANTHER" id="PTHR34981">
    <property type="entry name" value="CELL DIVISION PROTEIN ZAPA"/>
    <property type="match status" value="1"/>
</dbReference>
<evidence type="ECO:0000256" key="8">
    <source>
        <dbReference type="ARBA" id="ARBA00026068"/>
    </source>
</evidence>
<evidence type="ECO:0000313" key="10">
    <source>
        <dbReference type="EMBL" id="CEO89592.1"/>
    </source>
</evidence>
<organism evidence="10 11">
    <name type="scientific">Syntrophaceticus schinkii</name>
    <dbReference type="NCBI Taxonomy" id="499207"/>
    <lineage>
        <taxon>Bacteria</taxon>
        <taxon>Bacillati</taxon>
        <taxon>Bacillota</taxon>
        <taxon>Clostridia</taxon>
        <taxon>Thermoanaerobacterales</taxon>
        <taxon>Thermoanaerobacterales Family III. Incertae Sedis</taxon>
        <taxon>Syntrophaceticus</taxon>
    </lineage>
</organism>
<accession>A0A0B7MPD8</accession>
<name>A0A0B7MPD8_9FIRM</name>
<evidence type="ECO:0000256" key="4">
    <source>
        <dbReference type="ARBA" id="ARBA00022618"/>
    </source>
</evidence>
<evidence type="ECO:0000256" key="7">
    <source>
        <dbReference type="ARBA" id="ARBA00024910"/>
    </source>
</evidence>
<dbReference type="PANTHER" id="PTHR34981:SF1">
    <property type="entry name" value="CELL DIVISION PROTEIN ZAPA"/>
    <property type="match status" value="1"/>
</dbReference>
<dbReference type="GO" id="GO:0000917">
    <property type="term" value="P:division septum assembly"/>
    <property type="evidence" value="ECO:0007669"/>
    <property type="project" value="UniProtKB-KW"/>
</dbReference>
<dbReference type="InterPro" id="IPR053712">
    <property type="entry name" value="Bac_CellDiv_Activator"/>
</dbReference>
<keyword evidence="3" id="KW-0963">Cytoplasm</keyword>
<dbReference type="GO" id="GO:0005829">
    <property type="term" value="C:cytosol"/>
    <property type="evidence" value="ECO:0007669"/>
    <property type="project" value="TreeGrafter"/>
</dbReference>
<evidence type="ECO:0000256" key="2">
    <source>
        <dbReference type="ARBA" id="ARBA00015195"/>
    </source>
</evidence>
<keyword evidence="6" id="KW-0131">Cell cycle</keyword>
<dbReference type="InterPro" id="IPR036192">
    <property type="entry name" value="Cell_div_ZapA-like_sf"/>
</dbReference>
<evidence type="ECO:0000256" key="3">
    <source>
        <dbReference type="ARBA" id="ARBA00022490"/>
    </source>
</evidence>
<comment type="subcellular location">
    <subcellularLocation>
        <location evidence="1">Cytoplasm</location>
    </subcellularLocation>
</comment>
<dbReference type="GO" id="GO:0000921">
    <property type="term" value="P:septin ring assembly"/>
    <property type="evidence" value="ECO:0007669"/>
    <property type="project" value="TreeGrafter"/>
</dbReference>
<comment type="subunit">
    <text evidence="8">Homodimer. Interacts with FtsZ.</text>
</comment>
<dbReference type="GO" id="GO:0032153">
    <property type="term" value="C:cell division site"/>
    <property type="evidence" value="ECO:0007669"/>
    <property type="project" value="TreeGrafter"/>
</dbReference>
<evidence type="ECO:0000313" key="11">
    <source>
        <dbReference type="Proteomes" id="UP000046155"/>
    </source>
</evidence>
<dbReference type="EMBL" id="CDRZ01000250">
    <property type="protein sequence ID" value="CEO89592.1"/>
    <property type="molecule type" value="Genomic_DNA"/>
</dbReference>